<name>A0ABD3H071_9MARC</name>
<organism evidence="5 6">
    <name type="scientific">Riccia sorocarpa</name>
    <dbReference type="NCBI Taxonomy" id="122646"/>
    <lineage>
        <taxon>Eukaryota</taxon>
        <taxon>Viridiplantae</taxon>
        <taxon>Streptophyta</taxon>
        <taxon>Embryophyta</taxon>
        <taxon>Marchantiophyta</taxon>
        <taxon>Marchantiopsida</taxon>
        <taxon>Marchantiidae</taxon>
        <taxon>Marchantiales</taxon>
        <taxon>Ricciaceae</taxon>
        <taxon>Riccia</taxon>
    </lineage>
</organism>
<feature type="repeat" description="PPR" evidence="2">
    <location>
        <begin position="436"/>
        <end position="470"/>
    </location>
</feature>
<evidence type="ECO:0000256" key="1">
    <source>
        <dbReference type="ARBA" id="ARBA00022737"/>
    </source>
</evidence>
<dbReference type="PROSITE" id="PS51375">
    <property type="entry name" value="PPR"/>
    <property type="match status" value="10"/>
</dbReference>
<dbReference type="Pfam" id="PF17177">
    <property type="entry name" value="PPR_long"/>
    <property type="match status" value="1"/>
</dbReference>
<feature type="repeat" description="PPR" evidence="2">
    <location>
        <begin position="295"/>
        <end position="329"/>
    </location>
</feature>
<dbReference type="Gene3D" id="1.25.40.10">
    <property type="entry name" value="Tetratricopeptide repeat domain"/>
    <property type="match status" value="3"/>
</dbReference>
<dbReference type="InterPro" id="IPR033443">
    <property type="entry name" value="PROP1-like_PPR_dom"/>
</dbReference>
<feature type="repeat" description="PPR" evidence="2">
    <location>
        <begin position="189"/>
        <end position="223"/>
    </location>
</feature>
<evidence type="ECO:0000259" key="4">
    <source>
        <dbReference type="Pfam" id="PF17177"/>
    </source>
</evidence>
<reference evidence="5 6" key="1">
    <citation type="submission" date="2024-09" db="EMBL/GenBank/DDBJ databases">
        <title>Chromosome-scale assembly of Riccia sorocarpa.</title>
        <authorList>
            <person name="Paukszto L."/>
        </authorList>
    </citation>
    <scope>NUCLEOTIDE SEQUENCE [LARGE SCALE GENOMIC DNA]</scope>
    <source>
        <strain evidence="5">LP-2024</strain>
        <tissue evidence="5">Aerial parts of the thallus</tissue>
    </source>
</reference>
<accession>A0ABD3H071</accession>
<dbReference type="InterPro" id="IPR002885">
    <property type="entry name" value="PPR_rpt"/>
</dbReference>
<feature type="repeat" description="PPR" evidence="2">
    <location>
        <begin position="154"/>
        <end position="188"/>
    </location>
</feature>
<comment type="caution">
    <text evidence="5">The sequence shown here is derived from an EMBL/GenBank/DDBJ whole genome shotgun (WGS) entry which is preliminary data.</text>
</comment>
<protein>
    <recommendedName>
        <fullName evidence="4">PROP1-like PPR domain-containing protein</fullName>
    </recommendedName>
</protein>
<dbReference type="EMBL" id="JBJQOH010000006">
    <property type="protein sequence ID" value="KAL3683441.1"/>
    <property type="molecule type" value="Genomic_DNA"/>
</dbReference>
<evidence type="ECO:0000256" key="3">
    <source>
        <dbReference type="SAM" id="MobiDB-lite"/>
    </source>
</evidence>
<evidence type="ECO:0000313" key="5">
    <source>
        <dbReference type="EMBL" id="KAL3683441.1"/>
    </source>
</evidence>
<dbReference type="NCBIfam" id="TIGR00756">
    <property type="entry name" value="PPR"/>
    <property type="match status" value="8"/>
</dbReference>
<feature type="domain" description="PROP1-like PPR" evidence="4">
    <location>
        <begin position="243"/>
        <end position="390"/>
    </location>
</feature>
<feature type="compositionally biased region" description="Polar residues" evidence="3">
    <location>
        <begin position="38"/>
        <end position="56"/>
    </location>
</feature>
<keyword evidence="1" id="KW-0677">Repeat</keyword>
<dbReference type="AlphaFoldDB" id="A0ABD3H071"/>
<gene>
    <name evidence="5" type="ORF">R1sor_001463</name>
</gene>
<feature type="repeat" description="PPR" evidence="2">
    <location>
        <begin position="260"/>
        <end position="294"/>
    </location>
</feature>
<feature type="repeat" description="PPR" evidence="2">
    <location>
        <begin position="330"/>
        <end position="364"/>
    </location>
</feature>
<feature type="repeat" description="PPR" evidence="2">
    <location>
        <begin position="506"/>
        <end position="540"/>
    </location>
</feature>
<dbReference type="InterPro" id="IPR011990">
    <property type="entry name" value="TPR-like_helical_dom_sf"/>
</dbReference>
<evidence type="ECO:0000313" key="6">
    <source>
        <dbReference type="Proteomes" id="UP001633002"/>
    </source>
</evidence>
<keyword evidence="6" id="KW-1185">Reference proteome</keyword>
<evidence type="ECO:0000256" key="2">
    <source>
        <dbReference type="PROSITE-ProRule" id="PRU00708"/>
    </source>
</evidence>
<dbReference type="Proteomes" id="UP001633002">
    <property type="component" value="Unassembled WGS sequence"/>
</dbReference>
<dbReference type="Pfam" id="PF13041">
    <property type="entry name" value="PPR_2"/>
    <property type="match status" value="2"/>
</dbReference>
<feature type="repeat" description="PPR" evidence="2">
    <location>
        <begin position="365"/>
        <end position="399"/>
    </location>
</feature>
<proteinExistence type="predicted"/>
<dbReference type="PANTHER" id="PTHR47931">
    <property type="entry name" value="OS01G0228400 PROTEIN"/>
    <property type="match status" value="1"/>
</dbReference>
<feature type="region of interest" description="Disordered" evidence="3">
    <location>
        <begin position="33"/>
        <end position="56"/>
    </location>
</feature>
<dbReference type="Pfam" id="PF01535">
    <property type="entry name" value="PPR"/>
    <property type="match status" value="3"/>
</dbReference>
<dbReference type="PANTHER" id="PTHR47931:SF2">
    <property type="entry name" value="OS01G0228400 PROTEIN"/>
    <property type="match status" value="1"/>
</dbReference>
<feature type="repeat" description="PPR" evidence="2">
    <location>
        <begin position="471"/>
        <end position="505"/>
    </location>
</feature>
<feature type="repeat" description="PPR" evidence="2">
    <location>
        <begin position="224"/>
        <end position="258"/>
    </location>
</feature>
<sequence>MSLIFDGSVNAQFVWRRSAQSLSPTSATLLEPGPSCADANSGSSSAPPTFSDESTPQFPNKFIYRPPVRTVPAASSPEVRKVRIRCSKCGSKSHLWKGCPSDGKCARCSDPENEQPCATVVIRTRMMKDCRDSGDLSKMWTLLRSLKSDGHKPTVHSYSILLSFLVWKGKMQEARKVWETMDEDGVAADAICYNTLLNGWCSAGKLDEAKAVLKEMRTRKFQLTTSTYNTLIKGLGLAGRPAEAMKVLEQMTLKDTAEPNRQTYNILINAWAQVKDIEQARRVLQLMRNAGLSPDVVTYNSLAKAYAELERSFEAEQVINEMKDVYIRPNERTYGIVINSYCETGRPEEGLALLDRMRMDGIRCNLPIYNILIKGFAQLYRPDKVDEVLELMGASGVKPDVQSFSLAMNVWSSAGLVEEARAIFERMQRDYELRPDVTAYTILAKGYVRARRPAEAESLLLEMTDQGLRPNVFTFTTVISGWCNVGNMEEAYRVFKSMETCGVRPNSNTVSTLIWGFSESKQPHRAEEVVEDMKARGIEIDRKCLDLVAEAWRSVGLPAEARRVLRGEVNTATMSSESTLKTRFDSMIAGREILLDSNIHTRVNKEPVFADKQSSLKPPATALTSTVKLRANITAKSLQQRTPCVDPKLKNQVVTVGDKYTRRTLQIRNRLNCREVLVRTSNSIVTLRRATPWVSLVIV</sequence>